<sequence>MSEMDFNIMEFTEGVLYSLSNSNNINVEQTVNNDTKNNAATCECVNEQQFSIVLVKNLLSNKNSYMK</sequence>
<accession>A0A6C0D302</accession>
<proteinExistence type="predicted"/>
<dbReference type="EMBL" id="MN739530">
    <property type="protein sequence ID" value="QHT10833.1"/>
    <property type="molecule type" value="Genomic_DNA"/>
</dbReference>
<organism evidence="1">
    <name type="scientific">viral metagenome</name>
    <dbReference type="NCBI Taxonomy" id="1070528"/>
    <lineage>
        <taxon>unclassified sequences</taxon>
        <taxon>metagenomes</taxon>
        <taxon>organismal metagenomes</taxon>
    </lineage>
</organism>
<reference evidence="1" key="1">
    <citation type="journal article" date="2020" name="Nature">
        <title>Giant virus diversity and host interactions through global metagenomics.</title>
        <authorList>
            <person name="Schulz F."/>
            <person name="Roux S."/>
            <person name="Paez-Espino D."/>
            <person name="Jungbluth S."/>
            <person name="Walsh D.A."/>
            <person name="Denef V.J."/>
            <person name="McMahon K.D."/>
            <person name="Konstantinidis K.T."/>
            <person name="Eloe-Fadrosh E.A."/>
            <person name="Kyrpides N.C."/>
            <person name="Woyke T."/>
        </authorList>
    </citation>
    <scope>NUCLEOTIDE SEQUENCE</scope>
    <source>
        <strain evidence="1">GVMAG-M-3300023174-111</strain>
    </source>
</reference>
<name>A0A6C0D302_9ZZZZ</name>
<protein>
    <submittedName>
        <fullName evidence="1">Uncharacterized protein</fullName>
    </submittedName>
</protein>
<evidence type="ECO:0000313" key="1">
    <source>
        <dbReference type="EMBL" id="QHT10833.1"/>
    </source>
</evidence>
<dbReference type="AlphaFoldDB" id="A0A6C0D302"/>